<comment type="caution">
    <text evidence="19">The sequence shown here is derived from an EMBL/GenBank/DDBJ whole genome shotgun (WGS) entry which is preliminary data.</text>
</comment>
<keyword evidence="20" id="KW-1185">Reference proteome</keyword>
<keyword evidence="10" id="KW-0539">Nucleus</keyword>
<dbReference type="GO" id="GO:0032259">
    <property type="term" value="P:methylation"/>
    <property type="evidence" value="ECO:0007669"/>
    <property type="project" value="UniProtKB-KW"/>
</dbReference>
<evidence type="ECO:0000256" key="8">
    <source>
        <dbReference type="ARBA" id="ARBA00022771"/>
    </source>
</evidence>
<keyword evidence="6" id="KW-0949">S-adenosyl-L-methionine</keyword>
<dbReference type="InterPro" id="IPR044421">
    <property type="entry name" value="SMYD4_SET"/>
</dbReference>
<dbReference type="SUPFAM" id="SSF82199">
    <property type="entry name" value="SET domain"/>
    <property type="match status" value="1"/>
</dbReference>
<dbReference type="InterPro" id="IPR002893">
    <property type="entry name" value="Znf_MYND"/>
</dbReference>
<dbReference type="InterPro" id="IPR011990">
    <property type="entry name" value="TPR-like_helical_dom_sf"/>
</dbReference>
<keyword evidence="7" id="KW-0479">Metal-binding</keyword>
<evidence type="ECO:0000256" key="13">
    <source>
        <dbReference type="ARBA" id="ARBA00093635"/>
    </source>
</evidence>
<evidence type="ECO:0000313" key="19">
    <source>
        <dbReference type="EMBL" id="KAG5446750.1"/>
    </source>
</evidence>
<evidence type="ECO:0000259" key="17">
    <source>
        <dbReference type="PROSITE" id="PS50280"/>
    </source>
</evidence>
<evidence type="ECO:0000256" key="14">
    <source>
        <dbReference type="ARBA" id="ARBA00093680"/>
    </source>
</evidence>
<evidence type="ECO:0000256" key="12">
    <source>
        <dbReference type="ARBA" id="ARBA00093423"/>
    </source>
</evidence>
<dbReference type="Pfam" id="PF01753">
    <property type="entry name" value="zf-MYND"/>
    <property type="match status" value="1"/>
</dbReference>
<dbReference type="GO" id="GO:0042826">
    <property type="term" value="F:histone deacetylase binding"/>
    <property type="evidence" value="ECO:0007669"/>
    <property type="project" value="TreeGrafter"/>
</dbReference>
<reference evidence="19 20" key="1">
    <citation type="journal article" date="2018" name="Biotechnol. Adv.">
        <title>Improved genomic resources and new bioinformatic workflow for the carcinogenic parasite Clonorchis sinensis: Biotechnological implications.</title>
        <authorList>
            <person name="Wang D."/>
            <person name="Korhonen P.K."/>
            <person name="Gasser R.B."/>
            <person name="Young N.D."/>
        </authorList>
    </citation>
    <scope>NUCLEOTIDE SEQUENCE [LARGE SCALE GENOMIC DNA]</scope>
    <source>
        <strain evidence="19">Cs-k2</strain>
    </source>
</reference>
<dbReference type="SUPFAM" id="SSF48452">
    <property type="entry name" value="TPR-like"/>
    <property type="match status" value="1"/>
</dbReference>
<evidence type="ECO:0000256" key="11">
    <source>
        <dbReference type="ARBA" id="ARBA00048985"/>
    </source>
</evidence>
<dbReference type="GO" id="GO:0005737">
    <property type="term" value="C:cytoplasm"/>
    <property type="evidence" value="ECO:0007669"/>
    <property type="project" value="UniProtKB-SubCell"/>
</dbReference>
<keyword evidence="3" id="KW-0963">Cytoplasm</keyword>
<dbReference type="AlphaFoldDB" id="A0A8T1MCA1"/>
<sequence length="833" mass="93099">MNTGLEAEFSRFCSTVIEAVVETWTHTDCSQPSSSSVLWPVGFSSCTTDFERVITLLRLPSVRQFSFSPASEQNHSGLKSDSRSQELRELGNSAWRTNIVADALKLYTKAIFFAESAEKKALAFANRSCVLARLGADSAVLQDIELALQYEYPKIHRSRLLVRRAESFLKLGQTKEAQDAFTQATQCVNFEDPSTNALKKLIDQGLAKCTHVLQSGDRCVSSASALPIFVRHPEPLYPPTCVRRVVQSDAAQTTPGIRGVPDPNSPIPFEVCLGDGGIGWQLVVKKSVKPGELILVDKPYARRIHKDRVYSHCYQCFRRSLNLRPCRGCSEVGFCSSSCEEAAWMPDWSSENSTNSIHGRPCHRFECGQVHRIQLDDYAGWKWFRSHGASPGTSSSSSVPATIGRYCSELQKLHQDDCVGGSKVSWLAFACIARTAPHTISDLVQSCEPNTTSPLLAFSGLRQFPTSGIHPDNYCAVGWLVSNSDKREISDLWQRTVAAVFLGHCLSYGGYPLDWSEGCFRDPIQKQRMPRSQLLPASWACACLLHHIQAVASNAHTFSVDAYFNRSDYEPQVDHPNGSPHRSDYEPQVDRPNGSLSEGVVLTDVFPFSIGSGLFPLLSLVNHSCNPNVNQVYMADGSCGLFALHAIERNEALLSNYGYHYATHPLKERRRSLLEQYHFSCQCDACVGGWFGAGELINLRCLQCRQAIVSDSGGDIARQNRETCSCPSTVQQQSMRKFSQLNQIFRDLTVSIPEDYLKRPFHKIPRKLLNSHISQVVRLLNEDAFERVLVRPSMPFDYLQELLKVLLDLRYGCCFMETSKLRYRDGEECSAFS</sequence>
<proteinExistence type="predicted"/>
<comment type="subcellular location">
    <subcellularLocation>
        <location evidence="2">Cytoplasm</location>
    </subcellularLocation>
    <subcellularLocation>
        <location evidence="1">Nucleus</location>
    </subcellularLocation>
</comment>
<dbReference type="PANTHER" id="PTHR46165">
    <property type="entry name" value="SET AND MYND DOMAIN-CONTAINING PROTEIN 4"/>
    <property type="match status" value="1"/>
</dbReference>
<evidence type="ECO:0000256" key="7">
    <source>
        <dbReference type="ARBA" id="ARBA00022723"/>
    </source>
</evidence>
<evidence type="ECO:0000256" key="16">
    <source>
        <dbReference type="SAM" id="MobiDB-lite"/>
    </source>
</evidence>
<evidence type="ECO:0000256" key="4">
    <source>
        <dbReference type="ARBA" id="ARBA00022603"/>
    </source>
</evidence>
<evidence type="ECO:0000313" key="20">
    <source>
        <dbReference type="Proteomes" id="UP000286415"/>
    </source>
</evidence>
<dbReference type="EMBL" id="NIRI02000056">
    <property type="protein sequence ID" value="KAG5446750.1"/>
    <property type="molecule type" value="Genomic_DNA"/>
</dbReference>
<evidence type="ECO:0000256" key="9">
    <source>
        <dbReference type="ARBA" id="ARBA00022833"/>
    </source>
</evidence>
<dbReference type="CDD" id="cd10536">
    <property type="entry name" value="SET_SMYD4"/>
    <property type="match status" value="1"/>
</dbReference>
<gene>
    <name evidence="19" type="ORF">CSKR_114332</name>
</gene>
<feature type="domain" description="SET" evidence="17">
    <location>
        <begin position="267"/>
        <end position="658"/>
    </location>
</feature>
<dbReference type="PANTHER" id="PTHR46165:SF2">
    <property type="entry name" value="SET AND MYND DOMAIN-CONTAINING PROTEIN 4"/>
    <property type="match status" value="1"/>
</dbReference>
<evidence type="ECO:0000256" key="5">
    <source>
        <dbReference type="ARBA" id="ARBA00022679"/>
    </source>
</evidence>
<dbReference type="Gene3D" id="1.25.40.10">
    <property type="entry name" value="Tetratricopeptide repeat domain"/>
    <property type="match status" value="1"/>
</dbReference>
<keyword evidence="8 15" id="KW-0863">Zinc-finger</keyword>
<evidence type="ECO:0000256" key="10">
    <source>
        <dbReference type="ARBA" id="ARBA00023242"/>
    </source>
</evidence>
<feature type="domain" description="MYND-type" evidence="18">
    <location>
        <begin position="313"/>
        <end position="367"/>
    </location>
</feature>
<dbReference type="OrthoDB" id="5945798at2759"/>
<dbReference type="Proteomes" id="UP000286415">
    <property type="component" value="Unassembled WGS sequence"/>
</dbReference>
<dbReference type="Pfam" id="PF00856">
    <property type="entry name" value="SET"/>
    <property type="match status" value="1"/>
</dbReference>
<dbReference type="PROSITE" id="PS50280">
    <property type="entry name" value="SET"/>
    <property type="match status" value="1"/>
</dbReference>
<dbReference type="InterPro" id="IPR001214">
    <property type="entry name" value="SET_dom"/>
</dbReference>
<evidence type="ECO:0000256" key="6">
    <source>
        <dbReference type="ARBA" id="ARBA00022691"/>
    </source>
</evidence>
<reference evidence="19 20" key="2">
    <citation type="journal article" date="2021" name="Genomics">
        <title>High-quality reference genome for Clonorchis sinensis.</title>
        <authorList>
            <person name="Young N.D."/>
            <person name="Stroehlein A.J."/>
            <person name="Kinkar L."/>
            <person name="Wang T."/>
            <person name="Sohn W.M."/>
            <person name="Chang B.C.H."/>
            <person name="Kaur P."/>
            <person name="Weisz D."/>
            <person name="Dudchenko O."/>
            <person name="Aiden E.L."/>
            <person name="Korhonen P.K."/>
            <person name="Gasser R.B."/>
        </authorList>
    </citation>
    <scope>NUCLEOTIDE SEQUENCE [LARGE SCALE GENOMIC DNA]</scope>
    <source>
        <strain evidence="19">Cs-k2</strain>
    </source>
</reference>
<dbReference type="InterPro" id="IPR052097">
    <property type="entry name" value="SET-MYND_domain_protein"/>
</dbReference>
<dbReference type="InterPro" id="IPR046341">
    <property type="entry name" value="SET_dom_sf"/>
</dbReference>
<comment type="function">
    <text evidence="12">Protein-lysine N-methyltransferase. Monomethylates PRMT5, modulating its transcriptional activity. May also act as a histone methyltransferase. Plays a critical role in cardiac development. Acts as a key epigenetic regulator of gene expression during cardiac development via its dual activities as a methyltransferase and negative regulator of HDAC1.</text>
</comment>
<comment type="catalytic activity">
    <reaction evidence="11">
        <text>L-lysyl-[protein] + S-adenosyl-L-methionine = N(6)-methyl-L-lysyl-[protein] + S-adenosyl-L-homocysteine + H(+)</text>
        <dbReference type="Rhea" id="RHEA:51736"/>
        <dbReference type="Rhea" id="RHEA-COMP:9752"/>
        <dbReference type="Rhea" id="RHEA-COMP:13053"/>
        <dbReference type="ChEBI" id="CHEBI:15378"/>
        <dbReference type="ChEBI" id="CHEBI:29969"/>
        <dbReference type="ChEBI" id="CHEBI:57856"/>
        <dbReference type="ChEBI" id="CHEBI:59789"/>
        <dbReference type="ChEBI" id="CHEBI:61929"/>
    </reaction>
</comment>
<evidence type="ECO:0000259" key="18">
    <source>
        <dbReference type="PROSITE" id="PS50865"/>
    </source>
</evidence>
<accession>A0A8T1MCA1</accession>
<keyword evidence="5" id="KW-0808">Transferase</keyword>
<dbReference type="GO" id="GO:0005634">
    <property type="term" value="C:nucleus"/>
    <property type="evidence" value="ECO:0007669"/>
    <property type="project" value="UniProtKB-SubCell"/>
</dbReference>
<protein>
    <recommendedName>
        <fullName evidence="13">Protein-lysine N-methyltransferase SMYD4</fullName>
    </recommendedName>
    <alternativeName>
        <fullName evidence="14">SET and MYND domain-containing protein 4</fullName>
    </alternativeName>
</protein>
<evidence type="ECO:0000256" key="2">
    <source>
        <dbReference type="ARBA" id="ARBA00004496"/>
    </source>
</evidence>
<keyword evidence="9" id="KW-0862">Zinc</keyword>
<dbReference type="Gene3D" id="2.170.270.10">
    <property type="entry name" value="SET domain"/>
    <property type="match status" value="1"/>
</dbReference>
<evidence type="ECO:0000256" key="1">
    <source>
        <dbReference type="ARBA" id="ARBA00004123"/>
    </source>
</evidence>
<evidence type="ECO:0000256" key="3">
    <source>
        <dbReference type="ARBA" id="ARBA00022490"/>
    </source>
</evidence>
<organism evidence="19 20">
    <name type="scientific">Clonorchis sinensis</name>
    <name type="common">Chinese liver fluke</name>
    <dbReference type="NCBI Taxonomy" id="79923"/>
    <lineage>
        <taxon>Eukaryota</taxon>
        <taxon>Metazoa</taxon>
        <taxon>Spiralia</taxon>
        <taxon>Lophotrochozoa</taxon>
        <taxon>Platyhelminthes</taxon>
        <taxon>Trematoda</taxon>
        <taxon>Digenea</taxon>
        <taxon>Opisthorchiida</taxon>
        <taxon>Opisthorchiata</taxon>
        <taxon>Opisthorchiidae</taxon>
        <taxon>Clonorchis</taxon>
    </lineage>
</organism>
<evidence type="ECO:0000256" key="15">
    <source>
        <dbReference type="PROSITE-ProRule" id="PRU00134"/>
    </source>
</evidence>
<feature type="region of interest" description="Disordered" evidence="16">
    <location>
        <begin position="571"/>
        <end position="591"/>
    </location>
</feature>
<name>A0A8T1MCA1_CLOSI</name>
<dbReference type="GO" id="GO:0008270">
    <property type="term" value="F:zinc ion binding"/>
    <property type="evidence" value="ECO:0007669"/>
    <property type="project" value="UniProtKB-KW"/>
</dbReference>
<keyword evidence="4" id="KW-0489">Methyltransferase</keyword>
<dbReference type="GO" id="GO:0008168">
    <property type="term" value="F:methyltransferase activity"/>
    <property type="evidence" value="ECO:0007669"/>
    <property type="project" value="UniProtKB-KW"/>
</dbReference>
<dbReference type="PROSITE" id="PS50865">
    <property type="entry name" value="ZF_MYND_2"/>
    <property type="match status" value="1"/>
</dbReference>